<dbReference type="GO" id="GO:0031624">
    <property type="term" value="F:ubiquitin conjugating enzyme binding"/>
    <property type="evidence" value="ECO:0007669"/>
    <property type="project" value="TreeGrafter"/>
</dbReference>
<feature type="region of interest" description="Disordered" evidence="2">
    <location>
        <begin position="470"/>
        <end position="496"/>
    </location>
</feature>
<reference evidence="4" key="1">
    <citation type="journal article" date="2020" name="Stud. Mycol.">
        <title>101 Dothideomycetes genomes: a test case for predicting lifestyles and emergence of pathogens.</title>
        <authorList>
            <person name="Haridas S."/>
            <person name="Albert R."/>
            <person name="Binder M."/>
            <person name="Bloem J."/>
            <person name="Labutti K."/>
            <person name="Salamov A."/>
            <person name="Andreopoulos B."/>
            <person name="Baker S."/>
            <person name="Barry K."/>
            <person name="Bills G."/>
            <person name="Bluhm B."/>
            <person name="Cannon C."/>
            <person name="Castanera R."/>
            <person name="Culley D."/>
            <person name="Daum C."/>
            <person name="Ezra D."/>
            <person name="Gonzalez J."/>
            <person name="Henrissat B."/>
            <person name="Kuo A."/>
            <person name="Liang C."/>
            <person name="Lipzen A."/>
            <person name="Lutzoni F."/>
            <person name="Magnuson J."/>
            <person name="Mondo S."/>
            <person name="Nolan M."/>
            <person name="Ohm R."/>
            <person name="Pangilinan J."/>
            <person name="Park H.-J."/>
            <person name="Ramirez L."/>
            <person name="Alfaro M."/>
            <person name="Sun H."/>
            <person name="Tritt A."/>
            <person name="Yoshinaga Y."/>
            <person name="Zwiers L.-H."/>
            <person name="Turgeon B."/>
            <person name="Goodwin S."/>
            <person name="Spatafora J."/>
            <person name="Crous P."/>
            <person name="Grigoriev I."/>
        </authorList>
    </citation>
    <scope>NUCLEOTIDE SEQUENCE</scope>
    <source>
        <strain evidence="4">CBS 480.64</strain>
    </source>
</reference>
<dbReference type="Proteomes" id="UP000799421">
    <property type="component" value="Unassembled WGS sequence"/>
</dbReference>
<feature type="repeat" description="WD" evidence="1">
    <location>
        <begin position="630"/>
        <end position="671"/>
    </location>
</feature>
<feature type="compositionally biased region" description="Polar residues" evidence="2">
    <location>
        <begin position="229"/>
        <end position="255"/>
    </location>
</feature>
<dbReference type="PANTHER" id="PTHR16461">
    <property type="entry name" value="TOLL-INTERACTING PROTEIN"/>
    <property type="match status" value="1"/>
</dbReference>
<feature type="compositionally biased region" description="Basic and acidic residues" evidence="2">
    <location>
        <begin position="391"/>
        <end position="405"/>
    </location>
</feature>
<dbReference type="AlphaFoldDB" id="A0A6A7CBM4"/>
<dbReference type="Gene3D" id="1.10.8.10">
    <property type="entry name" value="DNA helicase RuvA subunit, C-terminal domain"/>
    <property type="match status" value="1"/>
</dbReference>
<evidence type="ECO:0000256" key="2">
    <source>
        <dbReference type="SAM" id="MobiDB-lite"/>
    </source>
</evidence>
<dbReference type="GO" id="GO:0006511">
    <property type="term" value="P:ubiquitin-dependent protein catabolic process"/>
    <property type="evidence" value="ECO:0007669"/>
    <property type="project" value="TreeGrafter"/>
</dbReference>
<accession>A0A6A7CBM4</accession>
<dbReference type="SMART" id="SM00546">
    <property type="entry name" value="CUE"/>
    <property type="match status" value="1"/>
</dbReference>
<feature type="repeat" description="WD" evidence="1">
    <location>
        <begin position="499"/>
        <end position="540"/>
    </location>
</feature>
<dbReference type="Gene3D" id="2.130.10.10">
    <property type="entry name" value="YVTN repeat-like/Quinoprotein amine dehydrogenase"/>
    <property type="match status" value="1"/>
</dbReference>
<evidence type="ECO:0000313" key="5">
    <source>
        <dbReference type="Proteomes" id="UP000799421"/>
    </source>
</evidence>
<evidence type="ECO:0000256" key="1">
    <source>
        <dbReference type="PROSITE-ProRule" id="PRU00221"/>
    </source>
</evidence>
<name>A0A6A7CBM4_9PEZI</name>
<dbReference type="PROSITE" id="PS50294">
    <property type="entry name" value="WD_REPEATS_REGION"/>
    <property type="match status" value="1"/>
</dbReference>
<gene>
    <name evidence="4" type="ORF">K470DRAFT_292219</name>
</gene>
<proteinExistence type="predicted"/>
<dbReference type="InterPro" id="IPR003892">
    <property type="entry name" value="CUE"/>
</dbReference>
<dbReference type="InterPro" id="IPR001680">
    <property type="entry name" value="WD40_rpt"/>
</dbReference>
<feature type="compositionally biased region" description="Acidic residues" evidence="2">
    <location>
        <begin position="344"/>
        <end position="357"/>
    </location>
</feature>
<organism evidence="4 5">
    <name type="scientific">Piedraia hortae CBS 480.64</name>
    <dbReference type="NCBI Taxonomy" id="1314780"/>
    <lineage>
        <taxon>Eukaryota</taxon>
        <taxon>Fungi</taxon>
        <taxon>Dikarya</taxon>
        <taxon>Ascomycota</taxon>
        <taxon>Pezizomycotina</taxon>
        <taxon>Dothideomycetes</taxon>
        <taxon>Dothideomycetidae</taxon>
        <taxon>Capnodiales</taxon>
        <taxon>Piedraiaceae</taxon>
        <taxon>Piedraia</taxon>
    </lineage>
</organism>
<dbReference type="Pfam" id="PF02845">
    <property type="entry name" value="CUE"/>
    <property type="match status" value="1"/>
</dbReference>
<feature type="repeat" description="WD" evidence="1">
    <location>
        <begin position="672"/>
        <end position="713"/>
    </location>
</feature>
<evidence type="ECO:0000259" key="3">
    <source>
        <dbReference type="PROSITE" id="PS51140"/>
    </source>
</evidence>
<dbReference type="OrthoDB" id="10251741at2759"/>
<dbReference type="SUPFAM" id="SSF50978">
    <property type="entry name" value="WD40 repeat-like"/>
    <property type="match status" value="1"/>
</dbReference>
<dbReference type="InterPro" id="IPR009060">
    <property type="entry name" value="UBA-like_sf"/>
</dbReference>
<dbReference type="CDD" id="cd14372">
    <property type="entry name" value="CUE_Cue5p_like"/>
    <property type="match status" value="1"/>
</dbReference>
<dbReference type="SUPFAM" id="SSF46934">
    <property type="entry name" value="UBA-like"/>
    <property type="match status" value="1"/>
</dbReference>
<feature type="compositionally biased region" description="Polar residues" evidence="2">
    <location>
        <begin position="109"/>
        <end position="125"/>
    </location>
</feature>
<dbReference type="PROSITE" id="PS50082">
    <property type="entry name" value="WD_REPEATS_2"/>
    <property type="match status" value="3"/>
</dbReference>
<feature type="region of interest" description="Disordered" evidence="2">
    <location>
        <begin position="1"/>
        <end position="67"/>
    </location>
</feature>
<protein>
    <submittedName>
        <fullName evidence="4">WD40 repeat-like protein</fullName>
    </submittedName>
</protein>
<dbReference type="PROSITE" id="PS51140">
    <property type="entry name" value="CUE"/>
    <property type="match status" value="1"/>
</dbReference>
<dbReference type="SMART" id="SM00320">
    <property type="entry name" value="WD40"/>
    <property type="match status" value="4"/>
</dbReference>
<dbReference type="EMBL" id="MU005958">
    <property type="protein sequence ID" value="KAF2863928.1"/>
    <property type="molecule type" value="Genomic_DNA"/>
</dbReference>
<feature type="compositionally biased region" description="Low complexity" evidence="2">
    <location>
        <begin position="35"/>
        <end position="50"/>
    </location>
</feature>
<keyword evidence="1" id="KW-0853">WD repeat</keyword>
<dbReference type="PANTHER" id="PTHR16461:SF5">
    <property type="entry name" value="TOLL-INTERACTING PROTEIN"/>
    <property type="match status" value="1"/>
</dbReference>
<dbReference type="FunFam" id="1.10.8.10:FF:000064">
    <property type="entry name" value="Similar to CUE domain-containing protein"/>
    <property type="match status" value="1"/>
</dbReference>
<dbReference type="GO" id="GO:0005737">
    <property type="term" value="C:cytoplasm"/>
    <property type="evidence" value="ECO:0007669"/>
    <property type="project" value="TreeGrafter"/>
</dbReference>
<feature type="compositionally biased region" description="Basic and acidic residues" evidence="2">
    <location>
        <begin position="256"/>
        <end position="284"/>
    </location>
</feature>
<feature type="domain" description="CUE" evidence="3">
    <location>
        <begin position="60"/>
        <end position="103"/>
    </location>
</feature>
<dbReference type="InterPro" id="IPR036322">
    <property type="entry name" value="WD40_repeat_dom_sf"/>
</dbReference>
<feature type="compositionally biased region" description="Basic and acidic residues" evidence="2">
    <location>
        <begin position="166"/>
        <end position="176"/>
    </location>
</feature>
<feature type="compositionally biased region" description="Basic and acidic residues" evidence="2">
    <location>
        <begin position="358"/>
        <end position="374"/>
    </location>
</feature>
<feature type="compositionally biased region" description="Pro residues" evidence="2">
    <location>
        <begin position="1"/>
        <end position="12"/>
    </location>
</feature>
<dbReference type="Pfam" id="PF00400">
    <property type="entry name" value="WD40"/>
    <property type="match status" value="3"/>
</dbReference>
<dbReference type="InterPro" id="IPR041807">
    <property type="entry name" value="Cue5/Don1_CUE"/>
</dbReference>
<sequence length="757" mass="83457">MPEQPLSPPPAPESMATREELDFDDNDDSQHEQQEQQQKQQQTATDMQKTTTDKPKPLTPRQQAEQTLIEAFPSIEVKVVRAVLQASGGQVEPAFNALLGMSDPDFQEEQTALPSRNPPQQSRSQVEADERIARQLAEQYNSLPRGGHTYNQREPARRRPNQQHSSDSDEHERNFFDDDLPEIGRTLRQGFGEAQKKVNSWITTISKKLDGESEDDEEDLYSSPKRSAGPSSQRQNFGPSQRQQLHGVQKSASGRRSTEAQRYDADPHELDPTTFDRLELHDDEAPSPPPKPPRTSSRTAATEEGSSAVRPPQKGPVDEVEAADPNDKSRKWQPLTAVAPHPEDDNDPFSLGDDEDDVKDKTEDIRKEDSERLKQQARKSSSAGVSGGKILQEREKDGAKDKEAEELLTTTPETGFDSFLQPTKMSKSKQYLQTYSISECHAQSGSIFSLTICTLSKIRSHLISASGAPDLQVHSLSGGSPHADSAEEENPFPHDQTLQSAHKLGCHHVCSSSDGRTFASVGFDGIIKVWESNEEAKENTWTLRSTIDTKGRAWAIALDAKGEVIKTTTAIGRVIAYDTTTKAVNHEFEAKESFALCIDVSQDGSMTATGYHNGSIFLFSNTTNSMAHVLTGLVSPVRCVRFSPAGKYLAAAGDARVIALYDTEAGEHVANFTGHGGWVMSLDWNHPGEYLLSGSYDGQAKVWSLERRQCVATMTEEGGSPLWAVRWLPLELATRNEAFVTAGKRGVLTFYREASGA</sequence>
<feature type="region of interest" description="Disordered" evidence="2">
    <location>
        <begin position="96"/>
        <end position="420"/>
    </location>
</feature>
<dbReference type="GO" id="GO:0043130">
    <property type="term" value="F:ubiquitin binding"/>
    <property type="evidence" value="ECO:0007669"/>
    <property type="project" value="InterPro"/>
</dbReference>
<keyword evidence="5" id="KW-1185">Reference proteome</keyword>
<dbReference type="InterPro" id="IPR015943">
    <property type="entry name" value="WD40/YVTN_repeat-like_dom_sf"/>
</dbReference>
<evidence type="ECO:0000313" key="4">
    <source>
        <dbReference type="EMBL" id="KAF2863928.1"/>
    </source>
</evidence>